<evidence type="ECO:0000256" key="7">
    <source>
        <dbReference type="ARBA" id="ARBA00023237"/>
    </source>
</evidence>
<accession>A0ABX3KFC0</accession>
<keyword evidence="5" id="KW-0653">Protein transport</keyword>
<dbReference type="EMBL" id="MUFB01000002">
    <property type="protein sequence ID" value="OOE87472.1"/>
    <property type="molecule type" value="Genomic_DNA"/>
</dbReference>
<dbReference type="NCBIfam" id="TIGR02515">
    <property type="entry name" value="IV_pilus_PilQ"/>
    <property type="match status" value="1"/>
</dbReference>
<evidence type="ECO:0000256" key="1">
    <source>
        <dbReference type="ARBA" id="ARBA00004442"/>
    </source>
</evidence>
<dbReference type="SMART" id="SM00965">
    <property type="entry name" value="STN"/>
    <property type="match status" value="1"/>
</dbReference>
<dbReference type="Pfam" id="PF11741">
    <property type="entry name" value="AMIN"/>
    <property type="match status" value="1"/>
</dbReference>
<dbReference type="PROSITE" id="PS00875">
    <property type="entry name" value="T2SP_D"/>
    <property type="match status" value="1"/>
</dbReference>
<dbReference type="InterPro" id="IPR005644">
    <property type="entry name" value="NolW-like"/>
</dbReference>
<dbReference type="Gene3D" id="3.30.1370.120">
    <property type="match status" value="1"/>
</dbReference>
<evidence type="ECO:0000256" key="6">
    <source>
        <dbReference type="ARBA" id="ARBA00023136"/>
    </source>
</evidence>
<dbReference type="InterPro" id="IPR011662">
    <property type="entry name" value="Secretin/TonB_short_N"/>
</dbReference>
<evidence type="ECO:0000313" key="11">
    <source>
        <dbReference type="Proteomes" id="UP000189410"/>
    </source>
</evidence>
<comment type="caution">
    <text evidence="10">The sequence shown here is derived from an EMBL/GenBank/DDBJ whole genome shotgun (WGS) entry which is preliminary data.</text>
</comment>
<dbReference type="InterPro" id="IPR038591">
    <property type="entry name" value="NolW-like_sf"/>
</dbReference>
<evidence type="ECO:0000256" key="3">
    <source>
        <dbReference type="ARBA" id="ARBA00022448"/>
    </source>
</evidence>
<protein>
    <submittedName>
        <fullName evidence="10">Fimbrial protein</fullName>
    </submittedName>
</protein>
<evidence type="ECO:0000259" key="9">
    <source>
        <dbReference type="SMART" id="SM00965"/>
    </source>
</evidence>
<keyword evidence="6" id="KW-0472">Membrane</keyword>
<dbReference type="RefSeq" id="WP_077667452.1">
    <property type="nucleotide sequence ID" value="NZ_MUFB01000002.1"/>
</dbReference>
<keyword evidence="3 8" id="KW-0813">Transport</keyword>
<gene>
    <name evidence="10" type="ORF">BZG73_02190</name>
</gene>
<dbReference type="InterPro" id="IPR001775">
    <property type="entry name" value="GspD/PilQ"/>
</dbReference>
<feature type="domain" description="Secretin/TonB short N-terminal" evidence="9">
    <location>
        <begin position="180"/>
        <end position="227"/>
    </location>
</feature>
<dbReference type="InterPro" id="IPR004845">
    <property type="entry name" value="T2SS_GspD_CS"/>
</dbReference>
<dbReference type="Proteomes" id="UP000189410">
    <property type="component" value="Unassembled WGS sequence"/>
</dbReference>
<dbReference type="InterPro" id="IPR051808">
    <property type="entry name" value="Type_IV_pilus_biogenesis"/>
</dbReference>
<reference evidence="10 11" key="1">
    <citation type="journal article" date="2017" name="Genome Announc.">
        <title>Draft Genome Sequences of Salinivibrio proteolyticus, Salinivibrio sharmensis, Salinivibrio siamensis, Salinivibrio costicola subsp. alcaliphilus, Salinivibrio costicola subsp. vallismortis, and 29 New Isolates Belonging to the Genus Salinivibrio.</title>
        <authorList>
            <person name="Lopez-Hermoso C."/>
            <person name="de la Haba R.R."/>
            <person name="Sanchez-Porro C."/>
            <person name="Bayliss S.C."/>
            <person name="Feil E.J."/>
            <person name="Ventosa A."/>
        </authorList>
    </citation>
    <scope>NUCLEOTIDE SEQUENCE [LARGE SCALE GENOMIC DNA]</scope>
    <source>
        <strain evidence="10 11">JCM 14472</strain>
    </source>
</reference>
<organism evidence="10 11">
    <name type="scientific">Salinivibrio siamensis</name>
    <dbReference type="NCBI Taxonomy" id="414286"/>
    <lineage>
        <taxon>Bacteria</taxon>
        <taxon>Pseudomonadati</taxon>
        <taxon>Pseudomonadota</taxon>
        <taxon>Gammaproteobacteria</taxon>
        <taxon>Vibrionales</taxon>
        <taxon>Vibrionaceae</taxon>
        <taxon>Salinivibrio</taxon>
    </lineage>
</organism>
<keyword evidence="11" id="KW-1185">Reference proteome</keyword>
<comment type="subcellular location">
    <subcellularLocation>
        <location evidence="1 8">Cell outer membrane</location>
    </subcellularLocation>
</comment>
<dbReference type="InterPro" id="IPR013355">
    <property type="entry name" value="Pilus_4_PilQ"/>
</dbReference>
<dbReference type="PANTHER" id="PTHR30604">
    <property type="entry name" value="PROTEIN TRANSPORT PROTEIN HOFQ"/>
    <property type="match status" value="1"/>
</dbReference>
<keyword evidence="4" id="KW-0732">Signal</keyword>
<proteinExistence type="inferred from homology"/>
<keyword evidence="7" id="KW-0998">Cell outer membrane</keyword>
<comment type="similarity">
    <text evidence="2">Belongs to the bacterial secretin family. PilQ subfamily.</text>
</comment>
<dbReference type="Gene3D" id="2.60.40.3470">
    <property type="match status" value="1"/>
</dbReference>
<evidence type="ECO:0000256" key="2">
    <source>
        <dbReference type="ARBA" id="ARBA00006304"/>
    </source>
</evidence>
<dbReference type="InterPro" id="IPR021731">
    <property type="entry name" value="AMIN_dom"/>
</dbReference>
<name>A0ABX3KFC0_9GAMM</name>
<dbReference type="Pfam" id="PF00263">
    <property type="entry name" value="Secretin"/>
    <property type="match status" value="1"/>
</dbReference>
<evidence type="ECO:0000256" key="5">
    <source>
        <dbReference type="ARBA" id="ARBA00022927"/>
    </source>
</evidence>
<dbReference type="PRINTS" id="PR00811">
    <property type="entry name" value="BCTERIALGSPD"/>
</dbReference>
<evidence type="ECO:0000313" key="10">
    <source>
        <dbReference type="EMBL" id="OOE87472.1"/>
    </source>
</evidence>
<dbReference type="Gene3D" id="3.30.1370.130">
    <property type="match status" value="1"/>
</dbReference>
<dbReference type="InterPro" id="IPR004846">
    <property type="entry name" value="T2SS/T3SS_dom"/>
</dbReference>
<dbReference type="PANTHER" id="PTHR30604:SF1">
    <property type="entry name" value="DNA UTILIZATION PROTEIN HOFQ"/>
    <property type="match status" value="1"/>
</dbReference>
<sequence length="582" mass="63051">MIIRPYLSRTFTPSVRSVWLILLTLILSVGSAQVAAKSTLTDIAVKRLDNGDASVSLTFSDAAVAADFRQPTPQQVMLRLPNVQLKPALLAVLDTRRRQTPVTEIETFQAPERARIVLRAEQAVDFDYQQQGKVLTIRVSAAKKAPSATALAQKGAAISINFQDIPVRTVLQLIAEQNDFNLVTSDSVQGNITMRIDGVPWQDVLDVILRVKGLDKRQRGQVMLVAPRRELMAQEKQALEMRQQADALLPLSSEVLTVNYAKASDIAALIKGQGEGVSLLSPRGAVSLDERTNALIIKDNQKNLARIRTLVRHLDVPVKQVEIEARIVTVEQGSVDELGVRWGLLNRNGSTTVGPSVEGNLMWDSNVTGQGPESLNDAATDGANIGDFLSVNLAAANPSASSMALQVAKLGNDLLLDLELSALESERKAEVVSSPRLITTNKKAAYIEQGTELPYLEASSSGAVAVSFKKAVLSLSVTPQITPNNTLVLDLKLTQDMPEKAVVAGKGEAMSISTKRINTQVLAENGETVVLGGIFQQTMINKETQVPLLGDIPLVGNLFKHQLKDHAKRELLIFVTPKIVTD</sequence>
<dbReference type="Pfam" id="PF03958">
    <property type="entry name" value="Secretin_N"/>
    <property type="match status" value="1"/>
</dbReference>
<evidence type="ECO:0000256" key="4">
    <source>
        <dbReference type="ARBA" id="ARBA00022729"/>
    </source>
</evidence>
<evidence type="ECO:0000256" key="8">
    <source>
        <dbReference type="RuleBase" id="RU004004"/>
    </source>
</evidence>